<evidence type="ECO:0000313" key="2">
    <source>
        <dbReference type="Proteomes" id="UP000271925"/>
    </source>
</evidence>
<proteinExistence type="predicted"/>
<dbReference type="OrthoDB" id="964185at2"/>
<reference evidence="1 2" key="1">
    <citation type="submission" date="2018-11" db="EMBL/GenBank/DDBJ databases">
        <authorList>
            <person name="Zhou Z."/>
            <person name="Wang G."/>
        </authorList>
    </citation>
    <scope>NUCLEOTIDE SEQUENCE [LARGE SCALE GENOMIC DNA]</scope>
    <source>
        <strain evidence="1 2">KCTC52004</strain>
    </source>
</reference>
<protein>
    <submittedName>
        <fullName evidence="1">Uncharacterized protein</fullName>
    </submittedName>
</protein>
<comment type="caution">
    <text evidence="1">The sequence shown here is derived from an EMBL/GenBank/DDBJ whole genome shotgun (WGS) entry which is preliminary data.</text>
</comment>
<keyword evidence="2" id="KW-1185">Reference proteome</keyword>
<dbReference type="AlphaFoldDB" id="A0A3P1C390"/>
<dbReference type="EMBL" id="RQJO01000007">
    <property type="protein sequence ID" value="RRB07860.1"/>
    <property type="molecule type" value="Genomic_DNA"/>
</dbReference>
<dbReference type="Proteomes" id="UP000271925">
    <property type="component" value="Unassembled WGS sequence"/>
</dbReference>
<organism evidence="1 2">
    <name type="scientific">Larkinella rosea</name>
    <dbReference type="NCBI Taxonomy" id="2025312"/>
    <lineage>
        <taxon>Bacteria</taxon>
        <taxon>Pseudomonadati</taxon>
        <taxon>Bacteroidota</taxon>
        <taxon>Cytophagia</taxon>
        <taxon>Cytophagales</taxon>
        <taxon>Spirosomataceae</taxon>
        <taxon>Larkinella</taxon>
    </lineage>
</organism>
<accession>A0A3P1C390</accession>
<name>A0A3P1C390_9BACT</name>
<evidence type="ECO:0000313" key="1">
    <source>
        <dbReference type="EMBL" id="RRB07860.1"/>
    </source>
</evidence>
<sequence length="88" mass="10184">MDDGEKIDLDALLEEMKRGQEHTLAFLRERGHELDLIEWLRVPEYAEKYGITPQVVEDWISAGVIPTNCVDAIPIKHGIRIIIDRPYQ</sequence>
<gene>
    <name evidence="1" type="ORF">EHT25_08815</name>
</gene>